<evidence type="ECO:0000313" key="2">
    <source>
        <dbReference type="EMBL" id="KAL1617855.1"/>
    </source>
</evidence>
<gene>
    <name evidence="2" type="ORF">SLS56_010817</name>
</gene>
<sequence>MMIFDAHFEHPVSKIGRIYDEEAILQQALRLSKKATEAEGEADEELQSALKMSRLEQEGNGGHYDPDWFGETSRMGAMRNGHGDTAHVSLPELELHGCGWNDHSEEPPPPYEP</sequence>
<name>A0ABR3SDD6_9PEZI</name>
<accession>A0ABR3SDD6</accession>
<dbReference type="InterPro" id="IPR003903">
    <property type="entry name" value="UIM_dom"/>
</dbReference>
<dbReference type="PROSITE" id="PS50330">
    <property type="entry name" value="UIM"/>
    <property type="match status" value="1"/>
</dbReference>
<proteinExistence type="predicted"/>
<keyword evidence="3" id="KW-1185">Reference proteome</keyword>
<organism evidence="2 3">
    <name type="scientific">Neofusicoccum ribis</name>
    <dbReference type="NCBI Taxonomy" id="45134"/>
    <lineage>
        <taxon>Eukaryota</taxon>
        <taxon>Fungi</taxon>
        <taxon>Dikarya</taxon>
        <taxon>Ascomycota</taxon>
        <taxon>Pezizomycotina</taxon>
        <taxon>Dothideomycetes</taxon>
        <taxon>Dothideomycetes incertae sedis</taxon>
        <taxon>Botryosphaeriales</taxon>
        <taxon>Botryosphaeriaceae</taxon>
        <taxon>Neofusicoccum</taxon>
    </lineage>
</organism>
<comment type="caution">
    <text evidence="2">The sequence shown here is derived from an EMBL/GenBank/DDBJ whole genome shotgun (WGS) entry which is preliminary data.</text>
</comment>
<protein>
    <submittedName>
        <fullName evidence="2">Uncharacterized protein</fullName>
    </submittedName>
</protein>
<dbReference type="EMBL" id="JAJVDC020000222">
    <property type="protein sequence ID" value="KAL1617855.1"/>
    <property type="molecule type" value="Genomic_DNA"/>
</dbReference>
<dbReference type="SMART" id="SM00726">
    <property type="entry name" value="UIM"/>
    <property type="match status" value="2"/>
</dbReference>
<evidence type="ECO:0000313" key="3">
    <source>
        <dbReference type="Proteomes" id="UP001521116"/>
    </source>
</evidence>
<feature type="region of interest" description="Disordered" evidence="1">
    <location>
        <begin position="35"/>
        <end position="90"/>
    </location>
</feature>
<reference evidence="2 3" key="1">
    <citation type="submission" date="2024-02" db="EMBL/GenBank/DDBJ databases">
        <title>De novo assembly and annotation of 12 fungi associated with fruit tree decline syndrome in Ontario, Canada.</title>
        <authorList>
            <person name="Sulman M."/>
            <person name="Ellouze W."/>
            <person name="Ilyukhin E."/>
        </authorList>
    </citation>
    <scope>NUCLEOTIDE SEQUENCE [LARGE SCALE GENOMIC DNA]</scope>
    <source>
        <strain evidence="2 3">M1-105</strain>
    </source>
</reference>
<evidence type="ECO:0000256" key="1">
    <source>
        <dbReference type="SAM" id="MobiDB-lite"/>
    </source>
</evidence>
<dbReference type="Proteomes" id="UP001521116">
    <property type="component" value="Unassembled WGS sequence"/>
</dbReference>